<proteinExistence type="predicted"/>
<sequence length="124" mass="14017">MNLTWRNPPAHHWYSGKSPGLSLQCRSSRGHQTALTRFRSGYLRSMNFVQGIRDRVNIIVFERRKYVPRGTVTGTLSERVSFTNKNDGLLRRERKSIAPLTGVQSFGTGALPHMKDAGSKITPF</sequence>
<organism evidence="1 2">
    <name type="scientific">Trichonephila clavipes</name>
    <name type="common">Golden silk orbweaver</name>
    <name type="synonym">Nephila clavipes</name>
    <dbReference type="NCBI Taxonomy" id="2585209"/>
    <lineage>
        <taxon>Eukaryota</taxon>
        <taxon>Metazoa</taxon>
        <taxon>Ecdysozoa</taxon>
        <taxon>Arthropoda</taxon>
        <taxon>Chelicerata</taxon>
        <taxon>Arachnida</taxon>
        <taxon>Araneae</taxon>
        <taxon>Araneomorphae</taxon>
        <taxon>Entelegynae</taxon>
        <taxon>Araneoidea</taxon>
        <taxon>Nephilidae</taxon>
        <taxon>Trichonephila</taxon>
    </lineage>
</organism>
<dbReference type="Proteomes" id="UP000887159">
    <property type="component" value="Unassembled WGS sequence"/>
</dbReference>
<gene>
    <name evidence="1" type="primary">NCL1_44662</name>
    <name evidence="1" type="ORF">TNCV_2566761</name>
</gene>
<protein>
    <submittedName>
        <fullName evidence="1">Uncharacterized protein</fullName>
    </submittedName>
</protein>
<accession>A0A8X6WKK2</accession>
<name>A0A8X6WKK2_TRICX</name>
<reference evidence="1" key="1">
    <citation type="submission" date="2020-08" db="EMBL/GenBank/DDBJ databases">
        <title>Multicomponent nature underlies the extraordinary mechanical properties of spider dragline silk.</title>
        <authorList>
            <person name="Kono N."/>
            <person name="Nakamura H."/>
            <person name="Mori M."/>
            <person name="Yoshida Y."/>
            <person name="Ohtoshi R."/>
            <person name="Malay A.D."/>
            <person name="Moran D.A.P."/>
            <person name="Tomita M."/>
            <person name="Numata K."/>
            <person name="Arakawa K."/>
        </authorList>
    </citation>
    <scope>NUCLEOTIDE SEQUENCE</scope>
</reference>
<comment type="caution">
    <text evidence="1">The sequence shown here is derived from an EMBL/GenBank/DDBJ whole genome shotgun (WGS) entry which is preliminary data.</text>
</comment>
<evidence type="ECO:0000313" key="1">
    <source>
        <dbReference type="EMBL" id="GFY36714.1"/>
    </source>
</evidence>
<keyword evidence="2" id="KW-1185">Reference proteome</keyword>
<dbReference type="EMBL" id="BMAU01021438">
    <property type="protein sequence ID" value="GFY36714.1"/>
    <property type="molecule type" value="Genomic_DNA"/>
</dbReference>
<evidence type="ECO:0000313" key="2">
    <source>
        <dbReference type="Proteomes" id="UP000887159"/>
    </source>
</evidence>
<dbReference type="AlphaFoldDB" id="A0A8X6WKK2"/>